<reference evidence="3" key="1">
    <citation type="journal article" date="2019" name="Int. J. Syst. Evol. Microbiol.">
        <title>The Global Catalogue of Microorganisms (GCM) 10K type strain sequencing project: providing services to taxonomists for standard genome sequencing and annotation.</title>
        <authorList>
            <consortium name="The Broad Institute Genomics Platform"/>
            <consortium name="The Broad Institute Genome Sequencing Center for Infectious Disease"/>
            <person name="Wu L."/>
            <person name="Ma J."/>
        </authorList>
    </citation>
    <scope>NUCLEOTIDE SEQUENCE [LARGE SCALE GENOMIC DNA]</scope>
    <source>
        <strain evidence="3">KCTC 33676</strain>
    </source>
</reference>
<sequence>MEWGRAKTILILAFLGLNLVLGYQLWVVKKDVLGTQLHSPEVTQQTEALLEAKSVTVLGDIPQQTPKAGEITVRFSDQEDQLGDAMLRLPVEERVLMEQMEQDLIKHVQGMDQYERDAVMDEEGILMYNQLFEGLPMFEVNLKLYKENDEIYGYAQQYVEVLPGDSEKNQTVLSAYTALQLLAENYLVPGTVVEDIRLGYHGKIYNSDTQVMAPKWRFTLEDGTIYYLHAINGEVEEVAR</sequence>
<evidence type="ECO:0000313" key="2">
    <source>
        <dbReference type="EMBL" id="MFD2672177.1"/>
    </source>
</evidence>
<keyword evidence="3" id="KW-1185">Reference proteome</keyword>
<dbReference type="EMBL" id="JBHUMM010000025">
    <property type="protein sequence ID" value="MFD2672177.1"/>
    <property type="molecule type" value="Genomic_DNA"/>
</dbReference>
<feature type="domain" description="Regulatory protein YycH-like" evidence="1">
    <location>
        <begin position="101"/>
        <end position="230"/>
    </location>
</feature>
<dbReference type="Gene3D" id="2.40.128.690">
    <property type="entry name" value="YycH protein, domain 3-like"/>
    <property type="match status" value="1"/>
</dbReference>
<accession>A0ABW5RDP4</accession>
<evidence type="ECO:0000313" key="3">
    <source>
        <dbReference type="Proteomes" id="UP001597497"/>
    </source>
</evidence>
<evidence type="ECO:0000259" key="1">
    <source>
        <dbReference type="Pfam" id="PF09648"/>
    </source>
</evidence>
<gene>
    <name evidence="2" type="primary">yycI</name>
    <name evidence="2" type="ORF">ACFSUC_11250</name>
</gene>
<dbReference type="InterPro" id="IPR018604">
    <property type="entry name" value="YycI-like"/>
</dbReference>
<proteinExistence type="predicted"/>
<comment type="caution">
    <text evidence="2">The sequence shown here is derived from an EMBL/GenBank/DDBJ whole genome shotgun (WGS) entry which is preliminary data.</text>
</comment>
<dbReference type="Pfam" id="PF09648">
    <property type="entry name" value="YycI"/>
    <property type="match status" value="1"/>
</dbReference>
<name>A0ABW5RDP4_9BACL</name>
<dbReference type="Proteomes" id="UP001597497">
    <property type="component" value="Unassembled WGS sequence"/>
</dbReference>
<organism evidence="2 3">
    <name type="scientific">Marinicrinis sediminis</name>
    <dbReference type="NCBI Taxonomy" id="1652465"/>
    <lineage>
        <taxon>Bacteria</taxon>
        <taxon>Bacillati</taxon>
        <taxon>Bacillota</taxon>
        <taxon>Bacilli</taxon>
        <taxon>Bacillales</taxon>
        <taxon>Paenibacillaceae</taxon>
    </lineage>
</organism>
<protein>
    <submittedName>
        <fullName evidence="2">Two-component system regulatory protein YycI</fullName>
    </submittedName>
</protein>
<dbReference type="RefSeq" id="WP_379929700.1">
    <property type="nucleotide sequence ID" value="NZ_JBHUMM010000025.1"/>
</dbReference>